<evidence type="ECO:0000313" key="2">
    <source>
        <dbReference type="EMBL" id="CAE0455718.1"/>
    </source>
</evidence>
<accession>A0A7S3PU77</accession>
<protein>
    <recommendedName>
        <fullName evidence="3">PDZ domain-containing protein</fullName>
    </recommendedName>
</protein>
<sequence length="348" mass="37492">MKFQILLFAASALSTQLELVDSFSTSIGIGVGIDKVSFNAGIRSSSSSSLHMVGSAPSDSDFAKPRATSDNQTVNANVYNIKLDQAAQLWTASVQESNNADRLAGVPFLDSKSKDYFVDDVPSLRVSRSGGMGIELLELAGGRDDGLGITIVEAVTPGGNAEKAGIIPGDSIAAVTVMESSSDGSGLKLVEETNSRVKGCECKDFDNTIDALANFPGDDAEEVYLDIKRIRRWPKVKVQVEYPPSQCAEGFNPVKQLEFFAGENLKRALQNRGIVLDDPGNPKCDFCGSNACYVSVYKGQKLLNPIGKTEKKLMEKNPNVRLSCKSTVGYNMQEGDIKVRVNLSQWSN</sequence>
<dbReference type="Gene3D" id="2.30.42.10">
    <property type="match status" value="1"/>
</dbReference>
<feature type="chain" id="PRO_5031202934" description="PDZ domain-containing protein" evidence="1">
    <location>
        <begin position="23"/>
        <end position="348"/>
    </location>
</feature>
<dbReference type="GO" id="GO:0051536">
    <property type="term" value="F:iron-sulfur cluster binding"/>
    <property type="evidence" value="ECO:0007669"/>
    <property type="project" value="InterPro"/>
</dbReference>
<dbReference type="InterPro" id="IPR036034">
    <property type="entry name" value="PDZ_sf"/>
</dbReference>
<keyword evidence="1" id="KW-0732">Signal</keyword>
<dbReference type="Gene3D" id="3.10.20.30">
    <property type="match status" value="1"/>
</dbReference>
<name>A0A7S3PU77_9STRA</name>
<dbReference type="EMBL" id="HBIO01000775">
    <property type="protein sequence ID" value="CAE0455718.1"/>
    <property type="molecule type" value="Transcribed_RNA"/>
</dbReference>
<dbReference type="SUPFAM" id="SSF54292">
    <property type="entry name" value="2Fe-2S ferredoxin-like"/>
    <property type="match status" value="1"/>
</dbReference>
<proteinExistence type="predicted"/>
<gene>
    <name evidence="2" type="ORF">CDEB00056_LOCUS559</name>
</gene>
<dbReference type="InterPro" id="IPR036010">
    <property type="entry name" value="2Fe-2S_ferredoxin-like_sf"/>
</dbReference>
<dbReference type="InterPro" id="IPR012675">
    <property type="entry name" value="Beta-grasp_dom_sf"/>
</dbReference>
<reference evidence="2" key="1">
    <citation type="submission" date="2021-01" db="EMBL/GenBank/DDBJ databases">
        <authorList>
            <person name="Corre E."/>
            <person name="Pelletier E."/>
            <person name="Niang G."/>
            <person name="Scheremetjew M."/>
            <person name="Finn R."/>
            <person name="Kale V."/>
            <person name="Holt S."/>
            <person name="Cochrane G."/>
            <person name="Meng A."/>
            <person name="Brown T."/>
            <person name="Cohen L."/>
        </authorList>
    </citation>
    <scope>NUCLEOTIDE SEQUENCE</scope>
    <source>
        <strain evidence="2">MM31A-1</strain>
    </source>
</reference>
<evidence type="ECO:0000256" key="1">
    <source>
        <dbReference type="SAM" id="SignalP"/>
    </source>
</evidence>
<dbReference type="AlphaFoldDB" id="A0A7S3PU77"/>
<dbReference type="SUPFAM" id="SSF50156">
    <property type="entry name" value="PDZ domain-like"/>
    <property type="match status" value="1"/>
</dbReference>
<feature type="signal peptide" evidence="1">
    <location>
        <begin position="1"/>
        <end position="22"/>
    </location>
</feature>
<evidence type="ECO:0008006" key="3">
    <source>
        <dbReference type="Google" id="ProtNLM"/>
    </source>
</evidence>
<organism evidence="2">
    <name type="scientific">Chaetoceros debilis</name>
    <dbReference type="NCBI Taxonomy" id="122233"/>
    <lineage>
        <taxon>Eukaryota</taxon>
        <taxon>Sar</taxon>
        <taxon>Stramenopiles</taxon>
        <taxon>Ochrophyta</taxon>
        <taxon>Bacillariophyta</taxon>
        <taxon>Coscinodiscophyceae</taxon>
        <taxon>Chaetocerotophycidae</taxon>
        <taxon>Chaetocerotales</taxon>
        <taxon>Chaetocerotaceae</taxon>
        <taxon>Chaetoceros</taxon>
    </lineage>
</organism>